<dbReference type="PANTHER" id="PTHR40078">
    <property type="entry name" value="INTEGRAL MEMBRANE PROTEIN-RELATED"/>
    <property type="match status" value="1"/>
</dbReference>
<proteinExistence type="predicted"/>
<keyword evidence="1" id="KW-0472">Membrane</keyword>
<dbReference type="OrthoDB" id="87655at2"/>
<dbReference type="InterPro" id="IPR038750">
    <property type="entry name" value="YczE/YyaS-like"/>
</dbReference>
<protein>
    <submittedName>
        <fullName evidence="2">Putative membrane protein YczE</fullName>
    </submittedName>
</protein>
<evidence type="ECO:0000313" key="2">
    <source>
        <dbReference type="EMBL" id="TWH78386.1"/>
    </source>
</evidence>
<accession>A0A562J5F5</accession>
<feature type="transmembrane region" description="Helical" evidence="1">
    <location>
        <begin position="52"/>
        <end position="68"/>
    </location>
</feature>
<keyword evidence="1" id="KW-0812">Transmembrane</keyword>
<dbReference type="Pfam" id="PF19700">
    <property type="entry name" value="DUF6198"/>
    <property type="match status" value="1"/>
</dbReference>
<evidence type="ECO:0000256" key="1">
    <source>
        <dbReference type="SAM" id="Phobius"/>
    </source>
</evidence>
<keyword evidence="1" id="KW-1133">Transmembrane helix</keyword>
<sequence length="227" mass="24828">MKTAKRVCLYLLGFLILAIGINISKRAGLGISPVSSIPYACELVWGVELGKATYFVYMGLMALQIILLRKEYKVRNLLQIVPTFILGTFITYTSTKYLLFWLPAPGNYVMQLVYLAISIVVIGIGVSGFLIPNIMPLPAEGLCAAIVQVSKDKIKFGNAKVGVDTGMVLVSALLSLVFLGSLKTVREGTILAALLVGKVVGFIMKHYKQRIVEWLDKGEVVEENKAV</sequence>
<dbReference type="RefSeq" id="WP_145085019.1">
    <property type="nucleotide sequence ID" value="NZ_DAMBUX010000018.1"/>
</dbReference>
<dbReference type="AlphaFoldDB" id="A0A562J5F5"/>
<feature type="transmembrane region" description="Helical" evidence="1">
    <location>
        <begin position="80"/>
        <end position="102"/>
    </location>
</feature>
<organism evidence="2 3">
    <name type="scientific">Sedimentibacter saalensis</name>
    <dbReference type="NCBI Taxonomy" id="130788"/>
    <lineage>
        <taxon>Bacteria</taxon>
        <taxon>Bacillati</taxon>
        <taxon>Bacillota</taxon>
        <taxon>Tissierellia</taxon>
        <taxon>Sedimentibacter</taxon>
    </lineage>
</organism>
<dbReference type="Proteomes" id="UP000315343">
    <property type="component" value="Unassembled WGS sequence"/>
</dbReference>
<feature type="transmembrane region" description="Helical" evidence="1">
    <location>
        <begin position="161"/>
        <end position="182"/>
    </location>
</feature>
<feature type="transmembrane region" description="Helical" evidence="1">
    <location>
        <begin position="188"/>
        <end position="207"/>
    </location>
</feature>
<dbReference type="PANTHER" id="PTHR40078:SF1">
    <property type="entry name" value="INTEGRAL MEMBRANE PROTEIN"/>
    <property type="match status" value="1"/>
</dbReference>
<feature type="transmembrane region" description="Helical" evidence="1">
    <location>
        <begin position="108"/>
        <end position="131"/>
    </location>
</feature>
<name>A0A562J5F5_9FIRM</name>
<dbReference type="EMBL" id="VLKH01000009">
    <property type="protein sequence ID" value="TWH78386.1"/>
    <property type="molecule type" value="Genomic_DNA"/>
</dbReference>
<keyword evidence="3" id="KW-1185">Reference proteome</keyword>
<gene>
    <name evidence="2" type="ORF">LY60_02844</name>
</gene>
<comment type="caution">
    <text evidence="2">The sequence shown here is derived from an EMBL/GenBank/DDBJ whole genome shotgun (WGS) entry which is preliminary data.</text>
</comment>
<evidence type="ECO:0000313" key="3">
    <source>
        <dbReference type="Proteomes" id="UP000315343"/>
    </source>
</evidence>
<reference evidence="2 3" key="1">
    <citation type="submission" date="2019-07" db="EMBL/GenBank/DDBJ databases">
        <title>Genomic Encyclopedia of Type Strains, Phase I: the one thousand microbial genomes (KMG-I) project.</title>
        <authorList>
            <person name="Kyrpides N."/>
        </authorList>
    </citation>
    <scope>NUCLEOTIDE SEQUENCE [LARGE SCALE GENOMIC DNA]</scope>
    <source>
        <strain evidence="2 3">DSM 13558</strain>
    </source>
</reference>